<dbReference type="InterPro" id="IPR001365">
    <property type="entry name" value="A_deaminase_dom"/>
</dbReference>
<name>A0A0D3JSP9_EMIH1</name>
<dbReference type="GO" id="GO:0006146">
    <property type="term" value="P:adenine catabolic process"/>
    <property type="evidence" value="ECO:0007669"/>
    <property type="project" value="TreeGrafter"/>
</dbReference>
<dbReference type="InterPro" id="IPR032466">
    <property type="entry name" value="Metal_Hydrolase"/>
</dbReference>
<dbReference type="GO" id="GO:0046872">
    <property type="term" value="F:metal ion binding"/>
    <property type="evidence" value="ECO:0007669"/>
    <property type="project" value="UniProtKB-KW"/>
</dbReference>
<keyword evidence="7" id="KW-1185">Reference proteome</keyword>
<dbReference type="GO" id="GO:0043103">
    <property type="term" value="P:hypoxanthine salvage"/>
    <property type="evidence" value="ECO:0007669"/>
    <property type="project" value="TreeGrafter"/>
</dbReference>
<proteinExistence type="predicted"/>
<dbReference type="GO" id="GO:0005829">
    <property type="term" value="C:cytosol"/>
    <property type="evidence" value="ECO:0007669"/>
    <property type="project" value="TreeGrafter"/>
</dbReference>
<dbReference type="PANTHER" id="PTHR43114">
    <property type="entry name" value="ADENINE DEAMINASE"/>
    <property type="match status" value="1"/>
</dbReference>
<dbReference type="STRING" id="2903.R1F0A0"/>
<dbReference type="PANTHER" id="PTHR43114:SF6">
    <property type="entry name" value="ADENINE DEAMINASE"/>
    <property type="match status" value="1"/>
</dbReference>
<dbReference type="GeneID" id="17272080"/>
<feature type="domain" description="Adenosine deaminase" evidence="5">
    <location>
        <begin position="15"/>
        <end position="132"/>
    </location>
</feature>
<evidence type="ECO:0000256" key="2">
    <source>
        <dbReference type="ARBA" id="ARBA00022723"/>
    </source>
</evidence>
<keyword evidence="3" id="KW-0378">Hydrolase</keyword>
<keyword evidence="4" id="KW-0862">Zinc</keyword>
<dbReference type="KEGG" id="ehx:EMIHUDRAFT_205615"/>
<dbReference type="EnsemblProtists" id="EOD26534">
    <property type="protein sequence ID" value="EOD26534"/>
    <property type="gene ID" value="EMIHUDRAFT_205615"/>
</dbReference>
<dbReference type="eggNOG" id="KOG1097">
    <property type="taxonomic scope" value="Eukaryota"/>
</dbReference>
<dbReference type="Gene3D" id="3.20.20.140">
    <property type="entry name" value="Metal-dependent hydrolases"/>
    <property type="match status" value="1"/>
</dbReference>
<organism evidence="6 7">
    <name type="scientific">Emiliania huxleyi (strain CCMP1516)</name>
    <dbReference type="NCBI Taxonomy" id="280463"/>
    <lineage>
        <taxon>Eukaryota</taxon>
        <taxon>Haptista</taxon>
        <taxon>Haptophyta</taxon>
        <taxon>Prymnesiophyceae</taxon>
        <taxon>Isochrysidales</taxon>
        <taxon>Noelaerhabdaceae</taxon>
        <taxon>Emiliania</taxon>
    </lineage>
</organism>
<evidence type="ECO:0000259" key="5">
    <source>
        <dbReference type="Pfam" id="PF00962"/>
    </source>
</evidence>
<keyword evidence="2" id="KW-0479">Metal-binding</keyword>
<dbReference type="Proteomes" id="UP000013827">
    <property type="component" value="Unassembled WGS sequence"/>
</dbReference>
<reference evidence="6" key="2">
    <citation type="submission" date="2024-10" db="UniProtKB">
        <authorList>
            <consortium name="EnsemblProtists"/>
        </authorList>
    </citation>
    <scope>IDENTIFICATION</scope>
</reference>
<evidence type="ECO:0000256" key="1">
    <source>
        <dbReference type="ARBA" id="ARBA00001947"/>
    </source>
</evidence>
<evidence type="ECO:0000256" key="4">
    <source>
        <dbReference type="ARBA" id="ARBA00022833"/>
    </source>
</evidence>
<protein>
    <recommendedName>
        <fullName evidence="5">Adenosine deaminase domain-containing protein</fullName>
    </recommendedName>
</protein>
<dbReference type="Pfam" id="PF00962">
    <property type="entry name" value="A_deaminase"/>
    <property type="match status" value="1"/>
</dbReference>
<comment type="cofactor">
    <cofactor evidence="1">
        <name>Zn(2+)</name>
        <dbReference type="ChEBI" id="CHEBI:29105"/>
    </cofactor>
</comment>
<accession>A0A0D3JSP9</accession>
<evidence type="ECO:0000313" key="7">
    <source>
        <dbReference type="Proteomes" id="UP000013827"/>
    </source>
</evidence>
<sequence>MAVLDEALKPGNVGKIVGVGMDNGTGPWGHGSTSRFKPAYEKAKAAGLMLSAHAGEEEGAACVEMCLDVLKCDRIDHGDAAVVRKLKDRNTPCTVCPISNHRAQIVPRIFCGESPVRAMLEAGLHSDDPAYCAIGTVDERCYACEPQTYDGYVNSAYMRAARDSGTRCVLLAKRSIEACWKLTDAQRAGYLEKLRAYCDGWRPKAAAGRK</sequence>
<dbReference type="InterPro" id="IPR006330">
    <property type="entry name" value="Ado/ade_deaminase"/>
</dbReference>
<dbReference type="GO" id="GO:0000034">
    <property type="term" value="F:adenine deaminase activity"/>
    <property type="evidence" value="ECO:0007669"/>
    <property type="project" value="TreeGrafter"/>
</dbReference>
<dbReference type="HOGENOM" id="CLU_1312182_0_0_1"/>
<reference evidence="7" key="1">
    <citation type="journal article" date="2013" name="Nature">
        <title>Pan genome of the phytoplankton Emiliania underpins its global distribution.</title>
        <authorList>
            <person name="Read B.A."/>
            <person name="Kegel J."/>
            <person name="Klute M.J."/>
            <person name="Kuo A."/>
            <person name="Lefebvre S.C."/>
            <person name="Maumus F."/>
            <person name="Mayer C."/>
            <person name="Miller J."/>
            <person name="Monier A."/>
            <person name="Salamov A."/>
            <person name="Young J."/>
            <person name="Aguilar M."/>
            <person name="Claverie J.M."/>
            <person name="Frickenhaus S."/>
            <person name="Gonzalez K."/>
            <person name="Herman E.K."/>
            <person name="Lin Y.C."/>
            <person name="Napier J."/>
            <person name="Ogata H."/>
            <person name="Sarno A.F."/>
            <person name="Shmutz J."/>
            <person name="Schroeder D."/>
            <person name="de Vargas C."/>
            <person name="Verret F."/>
            <person name="von Dassow P."/>
            <person name="Valentin K."/>
            <person name="Van de Peer Y."/>
            <person name="Wheeler G."/>
            <person name="Dacks J.B."/>
            <person name="Delwiche C.F."/>
            <person name="Dyhrman S.T."/>
            <person name="Glockner G."/>
            <person name="John U."/>
            <person name="Richards T."/>
            <person name="Worden A.Z."/>
            <person name="Zhang X."/>
            <person name="Grigoriev I.V."/>
            <person name="Allen A.E."/>
            <person name="Bidle K."/>
            <person name="Borodovsky M."/>
            <person name="Bowler C."/>
            <person name="Brownlee C."/>
            <person name="Cock J.M."/>
            <person name="Elias M."/>
            <person name="Gladyshev V.N."/>
            <person name="Groth M."/>
            <person name="Guda C."/>
            <person name="Hadaegh A."/>
            <person name="Iglesias-Rodriguez M.D."/>
            <person name="Jenkins J."/>
            <person name="Jones B.M."/>
            <person name="Lawson T."/>
            <person name="Leese F."/>
            <person name="Lindquist E."/>
            <person name="Lobanov A."/>
            <person name="Lomsadze A."/>
            <person name="Malik S.B."/>
            <person name="Marsh M.E."/>
            <person name="Mackinder L."/>
            <person name="Mock T."/>
            <person name="Mueller-Roeber B."/>
            <person name="Pagarete A."/>
            <person name="Parker M."/>
            <person name="Probert I."/>
            <person name="Quesneville H."/>
            <person name="Raines C."/>
            <person name="Rensing S.A."/>
            <person name="Riano-Pachon D.M."/>
            <person name="Richier S."/>
            <person name="Rokitta S."/>
            <person name="Shiraiwa Y."/>
            <person name="Soanes D.M."/>
            <person name="van der Giezen M."/>
            <person name="Wahlund T.M."/>
            <person name="Williams B."/>
            <person name="Wilson W."/>
            <person name="Wolfe G."/>
            <person name="Wurch L.L."/>
        </authorList>
    </citation>
    <scope>NUCLEOTIDE SEQUENCE</scope>
</reference>
<dbReference type="RefSeq" id="XP_005778963.1">
    <property type="nucleotide sequence ID" value="XM_005778906.1"/>
</dbReference>
<evidence type="ECO:0000313" key="6">
    <source>
        <dbReference type="EnsemblProtists" id="EOD26534"/>
    </source>
</evidence>
<dbReference type="PaxDb" id="2903-EOD26534"/>
<evidence type="ECO:0000256" key="3">
    <source>
        <dbReference type="ARBA" id="ARBA00022801"/>
    </source>
</evidence>
<dbReference type="AlphaFoldDB" id="A0A0D3JSP9"/>
<dbReference type="SUPFAM" id="SSF51556">
    <property type="entry name" value="Metallo-dependent hydrolases"/>
    <property type="match status" value="1"/>
</dbReference>